<dbReference type="AlphaFoldDB" id="A0ABD0ZB40"/>
<dbReference type="EMBL" id="JBANAX010000840">
    <property type="protein sequence ID" value="KAL1191902.1"/>
    <property type="molecule type" value="Genomic_DNA"/>
</dbReference>
<evidence type="ECO:0000313" key="3">
    <source>
        <dbReference type="Proteomes" id="UP001558713"/>
    </source>
</evidence>
<feature type="signal peptide" evidence="1">
    <location>
        <begin position="1"/>
        <end position="27"/>
    </location>
</feature>
<keyword evidence="1" id="KW-0732">Signal</keyword>
<dbReference type="PANTHER" id="PTHR34458:SF5">
    <property type="entry name" value="POLLEN OLE E 1 ALLERGEN AND EXTENSIN FAMILY PROTEIN"/>
    <property type="match status" value="1"/>
</dbReference>
<proteinExistence type="predicted"/>
<organism evidence="2 3">
    <name type="scientific">Cardamine amara subsp. amara</name>
    <dbReference type="NCBI Taxonomy" id="228776"/>
    <lineage>
        <taxon>Eukaryota</taxon>
        <taxon>Viridiplantae</taxon>
        <taxon>Streptophyta</taxon>
        <taxon>Embryophyta</taxon>
        <taxon>Tracheophyta</taxon>
        <taxon>Spermatophyta</taxon>
        <taxon>Magnoliopsida</taxon>
        <taxon>eudicotyledons</taxon>
        <taxon>Gunneridae</taxon>
        <taxon>Pentapetalae</taxon>
        <taxon>rosids</taxon>
        <taxon>malvids</taxon>
        <taxon>Brassicales</taxon>
        <taxon>Brassicaceae</taxon>
        <taxon>Cardamineae</taxon>
        <taxon>Cardamine</taxon>
    </lineage>
</organism>
<dbReference type="PANTHER" id="PTHR34458">
    <property type="entry name" value="POLLEN OLE E 1 ALLERGEN AND EXTENSIN FAMILY PROTEIN-RELATED"/>
    <property type="match status" value="1"/>
</dbReference>
<comment type="caution">
    <text evidence="2">The sequence shown here is derived from an EMBL/GenBank/DDBJ whole genome shotgun (WGS) entry which is preliminary data.</text>
</comment>
<keyword evidence="3" id="KW-1185">Reference proteome</keyword>
<name>A0ABD0ZB40_CARAN</name>
<sequence>MAMLKNKHVTFSLILFCLAVVSPMAKAQLGGLNIITITGAVFCTVNATVNGTSAPPFPGATVQLQCGPANAVVTTAITNLNGVFTILTTQPLATLLSTCRLVVTTPLASCNATLPNVNLTSTLTLVGSLITGLINLIIVVPTGFIPSVPLPLP</sequence>
<dbReference type="Proteomes" id="UP001558713">
    <property type="component" value="Unassembled WGS sequence"/>
</dbReference>
<reference evidence="2 3" key="1">
    <citation type="submission" date="2024-04" db="EMBL/GenBank/DDBJ databases">
        <title>Genome assembly C_amara_ONT_v2.</title>
        <authorList>
            <person name="Yant L."/>
            <person name="Moore C."/>
            <person name="Slenker M."/>
        </authorList>
    </citation>
    <scope>NUCLEOTIDE SEQUENCE [LARGE SCALE GENOMIC DNA]</scope>
    <source>
        <tissue evidence="2">Leaf</tissue>
    </source>
</reference>
<dbReference type="InterPro" id="IPR040404">
    <property type="entry name" value="Phylloplanin-like"/>
</dbReference>
<gene>
    <name evidence="2" type="ORF">V5N11_007592</name>
</gene>
<evidence type="ECO:0000256" key="1">
    <source>
        <dbReference type="SAM" id="SignalP"/>
    </source>
</evidence>
<accession>A0ABD0ZB40</accession>
<dbReference type="Pfam" id="PF01190">
    <property type="entry name" value="Pollen_Ole_e_1"/>
    <property type="match status" value="1"/>
</dbReference>
<evidence type="ECO:0000313" key="2">
    <source>
        <dbReference type="EMBL" id="KAL1191902.1"/>
    </source>
</evidence>
<feature type="chain" id="PRO_5044799015" evidence="1">
    <location>
        <begin position="28"/>
        <end position="153"/>
    </location>
</feature>
<protein>
    <submittedName>
        <fullName evidence="2">Phylloplanin</fullName>
    </submittedName>
</protein>